<comment type="caution">
    <text evidence="1">The sequence shown here is derived from an EMBL/GenBank/DDBJ whole genome shotgun (WGS) entry which is preliminary data.</text>
</comment>
<name>A0A1D1VWA6_RAMVA</name>
<dbReference type="Proteomes" id="UP000186922">
    <property type="component" value="Unassembled WGS sequence"/>
</dbReference>
<proteinExistence type="predicted"/>
<accession>A0A1D1VWA6</accession>
<protein>
    <submittedName>
        <fullName evidence="1">Uncharacterized protein</fullName>
    </submittedName>
</protein>
<dbReference type="AlphaFoldDB" id="A0A1D1VWA6"/>
<evidence type="ECO:0000313" key="1">
    <source>
        <dbReference type="EMBL" id="GAV05331.1"/>
    </source>
</evidence>
<organism evidence="1 2">
    <name type="scientific">Ramazzottius varieornatus</name>
    <name type="common">Water bear</name>
    <name type="synonym">Tardigrade</name>
    <dbReference type="NCBI Taxonomy" id="947166"/>
    <lineage>
        <taxon>Eukaryota</taxon>
        <taxon>Metazoa</taxon>
        <taxon>Ecdysozoa</taxon>
        <taxon>Tardigrada</taxon>
        <taxon>Eutardigrada</taxon>
        <taxon>Parachela</taxon>
        <taxon>Hypsibioidea</taxon>
        <taxon>Ramazzottiidae</taxon>
        <taxon>Ramazzottius</taxon>
    </lineage>
</organism>
<dbReference type="EMBL" id="BDGG01000012">
    <property type="protein sequence ID" value="GAV05331.1"/>
    <property type="molecule type" value="Genomic_DNA"/>
</dbReference>
<evidence type="ECO:0000313" key="2">
    <source>
        <dbReference type="Proteomes" id="UP000186922"/>
    </source>
</evidence>
<reference evidence="1 2" key="1">
    <citation type="journal article" date="2016" name="Nat. Commun.">
        <title>Extremotolerant tardigrade genome and improved radiotolerance of human cultured cells by tardigrade-unique protein.</title>
        <authorList>
            <person name="Hashimoto T."/>
            <person name="Horikawa D.D."/>
            <person name="Saito Y."/>
            <person name="Kuwahara H."/>
            <person name="Kozuka-Hata H."/>
            <person name="Shin-I T."/>
            <person name="Minakuchi Y."/>
            <person name="Ohishi K."/>
            <person name="Motoyama A."/>
            <person name="Aizu T."/>
            <person name="Enomoto A."/>
            <person name="Kondo K."/>
            <person name="Tanaka S."/>
            <person name="Hara Y."/>
            <person name="Koshikawa S."/>
            <person name="Sagara H."/>
            <person name="Miura T."/>
            <person name="Yokobori S."/>
            <person name="Miyagawa K."/>
            <person name="Suzuki Y."/>
            <person name="Kubo T."/>
            <person name="Oyama M."/>
            <person name="Kohara Y."/>
            <person name="Fujiyama A."/>
            <person name="Arakawa K."/>
            <person name="Katayama T."/>
            <person name="Toyoda A."/>
            <person name="Kunieda T."/>
        </authorList>
    </citation>
    <scope>NUCLEOTIDE SEQUENCE [LARGE SCALE GENOMIC DNA]</scope>
    <source>
        <strain evidence="1 2">YOKOZUNA-1</strain>
    </source>
</reference>
<sequence length="137" mass="14866">MASRGVGRGTAFGRGIRFEALPDSAATGASQAAGRGFPIHRAAAQPAQPDIAAFLETLVITTQTPGRKLTKDGEERRARGDLDIKRPFYRIPKRSRIISSLIVDGSLFWSNLAGKKVRKDQKSLSRPTTSTFAVTRL</sequence>
<gene>
    <name evidence="1" type="primary">RvY_15482</name>
    <name evidence="1" type="synonym">RvY_15482.1</name>
    <name evidence="1" type="ORF">RvY_15482-1</name>
</gene>
<keyword evidence="2" id="KW-1185">Reference proteome</keyword>